<dbReference type="OrthoDB" id="9808360at2"/>
<dbReference type="GO" id="GO:0005829">
    <property type="term" value="C:cytosol"/>
    <property type="evidence" value="ECO:0007669"/>
    <property type="project" value="TreeGrafter"/>
</dbReference>
<dbReference type="AlphaFoldDB" id="D3P8N6"/>
<name>D3P8N6_DEFDS</name>
<dbReference type="PANTHER" id="PTHR33221:SF15">
    <property type="entry name" value="HTH-TYPE TRANSCRIPTIONAL REGULATOR YWGB-RELATED"/>
    <property type="match status" value="1"/>
</dbReference>
<dbReference type="HOGENOM" id="CLU_107144_1_3_0"/>
<evidence type="ECO:0000313" key="1">
    <source>
        <dbReference type="EMBL" id="BAI81076.1"/>
    </source>
</evidence>
<dbReference type="KEGG" id="ddf:DEFDS_1618"/>
<proteinExistence type="predicted"/>
<dbReference type="InterPro" id="IPR036390">
    <property type="entry name" value="WH_DNA-bd_sf"/>
</dbReference>
<dbReference type="PANTHER" id="PTHR33221">
    <property type="entry name" value="WINGED HELIX-TURN-HELIX TRANSCRIPTIONAL REGULATOR, RRF2 FAMILY"/>
    <property type="match status" value="1"/>
</dbReference>
<dbReference type="GO" id="GO:0003700">
    <property type="term" value="F:DNA-binding transcription factor activity"/>
    <property type="evidence" value="ECO:0007669"/>
    <property type="project" value="TreeGrafter"/>
</dbReference>
<dbReference type="SUPFAM" id="SSF46785">
    <property type="entry name" value="Winged helix' DNA-binding domain"/>
    <property type="match status" value="1"/>
</dbReference>
<evidence type="ECO:0000313" key="2">
    <source>
        <dbReference type="Proteomes" id="UP000001520"/>
    </source>
</evidence>
<dbReference type="NCBIfam" id="TIGR00738">
    <property type="entry name" value="rrf2_super"/>
    <property type="match status" value="1"/>
</dbReference>
<dbReference type="EMBL" id="AP011529">
    <property type="protein sequence ID" value="BAI81076.1"/>
    <property type="molecule type" value="Genomic_DNA"/>
</dbReference>
<dbReference type="InterPro" id="IPR036388">
    <property type="entry name" value="WH-like_DNA-bd_sf"/>
</dbReference>
<dbReference type="RefSeq" id="WP_013008322.1">
    <property type="nucleotide sequence ID" value="NC_013939.1"/>
</dbReference>
<dbReference type="eggNOG" id="COG1959">
    <property type="taxonomic scope" value="Bacteria"/>
</dbReference>
<dbReference type="Gene3D" id="1.10.10.10">
    <property type="entry name" value="Winged helix-like DNA-binding domain superfamily/Winged helix DNA-binding domain"/>
    <property type="match status" value="1"/>
</dbReference>
<keyword evidence="2" id="KW-1185">Reference proteome</keyword>
<dbReference type="PROSITE" id="PS51197">
    <property type="entry name" value="HTH_RRF2_2"/>
    <property type="match status" value="1"/>
</dbReference>
<accession>D3P8N6</accession>
<dbReference type="Pfam" id="PF02082">
    <property type="entry name" value="Rrf2"/>
    <property type="match status" value="1"/>
</dbReference>
<protein>
    <submittedName>
        <fullName evidence="1">Transcriptional regulator, Rrf2 family</fullName>
    </submittedName>
</protein>
<dbReference type="InterPro" id="IPR000944">
    <property type="entry name" value="Tscrpt_reg_Rrf2"/>
</dbReference>
<dbReference type="Proteomes" id="UP000001520">
    <property type="component" value="Chromosome"/>
</dbReference>
<reference evidence="1 2" key="1">
    <citation type="journal article" date="2010" name="DNA Res.">
        <title>Bacterial lifestyle in a deep-sea hydrothermal vent chimney revealed by the genome sequence of the thermophilic bacterium Deferribacter desulfuricans SSM1.</title>
        <authorList>
            <person name="Takaki Y."/>
            <person name="Shimamura S."/>
            <person name="Nakagawa S."/>
            <person name="Fukuhara Y."/>
            <person name="Horikawa H."/>
            <person name="Ankai A."/>
            <person name="Harada T."/>
            <person name="Hosoyama A."/>
            <person name="Oguchi A."/>
            <person name="Fukui S."/>
            <person name="Fujita N."/>
            <person name="Takami H."/>
            <person name="Takai K."/>
        </authorList>
    </citation>
    <scope>NUCLEOTIDE SEQUENCE [LARGE SCALE GENOMIC DNA]</scope>
    <source>
        <strain evidence="2">DSM 14783 / JCM 11476 / NBRC 101012 / SSM1</strain>
    </source>
</reference>
<dbReference type="STRING" id="639282.DEFDS_1618"/>
<organism evidence="1 2">
    <name type="scientific">Deferribacter desulfuricans (strain DSM 14783 / JCM 11476 / NBRC 101012 / SSM1)</name>
    <dbReference type="NCBI Taxonomy" id="639282"/>
    <lineage>
        <taxon>Bacteria</taxon>
        <taxon>Pseudomonadati</taxon>
        <taxon>Deferribacterota</taxon>
        <taxon>Deferribacteres</taxon>
        <taxon>Deferribacterales</taxon>
        <taxon>Deferribacteraceae</taxon>
        <taxon>Deferribacter</taxon>
    </lineage>
</organism>
<gene>
    <name evidence="1" type="ordered locus">DEFDS_1618</name>
</gene>
<sequence length="140" mass="16181">MAEYITREVDYAIRIVAYLAGKDERIKIDEICKKLYLKRPFVIKIIHKLNKCHILKTYTGKNGGILLAMDVSELSLYDIFQCLGFKTTINICTEKPEHCELNPICNITTFFAGIEKSLVNKLKNAKIKDFIFNDEDLNKM</sequence>